<accession>A0A1W2GKX5</accession>
<evidence type="ECO:0000256" key="2">
    <source>
        <dbReference type="ARBA" id="ARBA00022803"/>
    </source>
</evidence>
<evidence type="ECO:0000313" key="5">
    <source>
        <dbReference type="Proteomes" id="UP000192472"/>
    </source>
</evidence>
<evidence type="ECO:0000313" key="4">
    <source>
        <dbReference type="EMBL" id="SMD37305.1"/>
    </source>
</evidence>
<dbReference type="OrthoDB" id="9771112at2"/>
<proteinExistence type="predicted"/>
<gene>
    <name evidence="4" type="ORF">SAMN04488029_3340</name>
</gene>
<dbReference type="STRING" id="692418.SAMN04488029_3340"/>
<dbReference type="RefSeq" id="WP_084373953.1">
    <property type="nucleotide sequence ID" value="NZ_FWYF01000003.1"/>
</dbReference>
<dbReference type="InterPro" id="IPR024983">
    <property type="entry name" value="CHAT_dom"/>
</dbReference>
<evidence type="ECO:0000259" key="3">
    <source>
        <dbReference type="Pfam" id="PF12770"/>
    </source>
</evidence>
<keyword evidence="5" id="KW-1185">Reference proteome</keyword>
<dbReference type="EMBL" id="FWYF01000003">
    <property type="protein sequence ID" value="SMD37305.1"/>
    <property type="molecule type" value="Genomic_DNA"/>
</dbReference>
<reference evidence="4 5" key="1">
    <citation type="submission" date="2017-04" db="EMBL/GenBank/DDBJ databases">
        <authorList>
            <person name="Afonso C.L."/>
            <person name="Miller P.J."/>
            <person name="Scott M.A."/>
            <person name="Spackman E."/>
            <person name="Goraichik I."/>
            <person name="Dimitrov K.M."/>
            <person name="Suarez D.L."/>
            <person name="Swayne D.E."/>
        </authorList>
    </citation>
    <scope>NUCLEOTIDE SEQUENCE [LARGE SCALE GENOMIC DNA]</scope>
    <source>
        <strain evidence="4 5">DSM 26133</strain>
    </source>
</reference>
<evidence type="ECO:0000256" key="1">
    <source>
        <dbReference type="ARBA" id="ARBA00022737"/>
    </source>
</evidence>
<dbReference type="InterPro" id="IPR019734">
    <property type="entry name" value="TPR_rpt"/>
</dbReference>
<dbReference type="SUPFAM" id="SSF48452">
    <property type="entry name" value="TPR-like"/>
    <property type="match status" value="2"/>
</dbReference>
<dbReference type="Proteomes" id="UP000192472">
    <property type="component" value="Unassembled WGS sequence"/>
</dbReference>
<dbReference type="PANTHER" id="PTHR45641">
    <property type="entry name" value="TETRATRICOPEPTIDE REPEAT PROTEIN (AFU_ORTHOLOGUE AFUA_6G03870)"/>
    <property type="match status" value="1"/>
</dbReference>
<sequence length="1406" mass="159988">MKNGQLRILGIVLLSFIVLDVSAQTKYDKKMEKADEAYEIGDYEKARSEIEKIKKQSTKKIGGVNEFLPIARIKEAKYDVALGIVGGVHQSVAEGLEMSEVVNGPDSEVHALLLKESTEVMTLYGDYVKAKEYLDKARPILEEAGMDENLAAAVDVLEAQIKVGRGYYTEAIELINGKMDFYQGRALLDDGAKRSVERERKREFARMMMFKGDAYRKMGNYLSADSAFVYSIDWVKDNLGKADILYSEAQYLNTLLLEENGLEIDAVVDLYEGAFVHTVRKYLPQHYVTIRIRERLIKSYIRNGNKAKLNNHMTEFRKVIKQNYEKNSLYSIVLETLDYDVLLGGKDVGLENDVSEMLGAESVIPKYHPKRIDMLEFANSVAVINGRHDNSYQYLTQILDIKEKLYGVESPEYNLSKVKMANYYVDYTEKFAEALEIYNTSWDQIVKKEIHEGHLDYVDILDHQAIFYEENDQYERASEILDVALEASRRKYDNEDVEYAIELDKIANLQFKIGQYAEAENNINEALRILEKADKELAGGYYAQSLITQATLFAIKGEYDESEGNINKSEKLQKSGIRTVETSGIEIEDELAEVYVDIGRYRDAEKLIEGDLKKKESRFGPTSRHLNDPLILKARLKMILGDYTLAEKIANRAYNITYDIFGEGSSKITPSLVTLAKINTTIGDYDAAETQLERVIEIREKQFGRDHIDVARAVSDLALVRFYNDAPTLEVEDLFLRAERIIGKKLGGSNPHYAEVLKNLAIVYVAELRFDEAFVYLEDAANIWDRRIGRRNNINAATINILRGDIYYNQRQYGEAENYYGKAKSLYESFFSKSHPEYVKVLSKMSKTYFMQGDIKKSQESIEEVLANYSVFIKDYFPSLSEREKAKFWNTIKQDYEFYNTIVINYSGKNSELIGSLYNNALLTKALLLSSSIKIRQRILSSGDENLISTYREWEAKKETLTQVLSMSTDQLAQAGIDGNILQVEVEDLEKQLSQQSEDFSSGFEAKAVTWEDVQRSLNPNEVALEMVRFRVFDHSFSKDSIMYAVMYVKNEKKSTPGLILLKNGKDMESKYLKLYRNSIKFRIDDQKSYDNFWRPIQDVVGNPGRIYVSADGVYNQLNLEAIKLEDGSYVLDRSNIILVSNTKDLFFDKITTNVVQEANTAEMFGNPTYYVSSKPGNWTGRATMRGGNPDVIGQLPGTEKEVTELKDLLRKDGWVTTDHKEREATEQAIKAMDNPKIFHIATHGFFQPDADLSAEDIAMNENLAAQNPLLKTGLLMSGAGDILNETTSNFNLNDGILTAYEAMNLNLDKTDLVVLSACETGLGEIQAGEGVYGLQRAFLVAGARTIIMSLFKVSDEATQKLMVKFYSKWLETGDKRASFIQAKQEIRDEYKDPIFWGPFIMIGLD</sequence>
<name>A0A1W2GKX5_REIFA</name>
<dbReference type="Pfam" id="PF13424">
    <property type="entry name" value="TPR_12"/>
    <property type="match status" value="2"/>
</dbReference>
<feature type="domain" description="CHAT" evidence="3">
    <location>
        <begin position="1090"/>
        <end position="1404"/>
    </location>
</feature>
<dbReference type="Gene3D" id="1.25.40.10">
    <property type="entry name" value="Tetratricopeptide repeat domain"/>
    <property type="match status" value="4"/>
</dbReference>
<keyword evidence="2" id="KW-0802">TPR repeat</keyword>
<dbReference type="Pfam" id="PF12770">
    <property type="entry name" value="CHAT"/>
    <property type="match status" value="1"/>
</dbReference>
<dbReference type="InterPro" id="IPR011990">
    <property type="entry name" value="TPR-like_helical_dom_sf"/>
</dbReference>
<protein>
    <submittedName>
        <fullName evidence="4">Tetratricopeptide repeat-containing protein</fullName>
    </submittedName>
</protein>
<keyword evidence="1" id="KW-0677">Repeat</keyword>
<dbReference type="SMART" id="SM00028">
    <property type="entry name" value="TPR"/>
    <property type="match status" value="8"/>
</dbReference>
<organism evidence="4 5">
    <name type="scientific">Reichenbachiella faecimaris</name>
    <dbReference type="NCBI Taxonomy" id="692418"/>
    <lineage>
        <taxon>Bacteria</taxon>
        <taxon>Pseudomonadati</taxon>
        <taxon>Bacteroidota</taxon>
        <taxon>Cytophagia</taxon>
        <taxon>Cytophagales</taxon>
        <taxon>Reichenbachiellaceae</taxon>
        <taxon>Reichenbachiella</taxon>
    </lineage>
</organism>
<dbReference type="PANTHER" id="PTHR45641:SF19">
    <property type="entry name" value="NEPHROCYSTIN-3"/>
    <property type="match status" value="1"/>
</dbReference>